<evidence type="ECO:0000313" key="6">
    <source>
        <dbReference type="EMBL" id="GHD44215.1"/>
    </source>
</evidence>
<dbReference type="EMBL" id="BMZS01000002">
    <property type="protein sequence ID" value="GHD44215.1"/>
    <property type="molecule type" value="Genomic_DNA"/>
</dbReference>
<accession>A0A918XQQ9</accession>
<protein>
    <submittedName>
        <fullName evidence="6">HTH-type transcriptional regulator LmrA</fullName>
    </submittedName>
</protein>
<dbReference type="Pfam" id="PF16925">
    <property type="entry name" value="TetR_C_13"/>
    <property type="match status" value="1"/>
</dbReference>
<keyword evidence="3" id="KW-0804">Transcription</keyword>
<evidence type="ECO:0000259" key="5">
    <source>
        <dbReference type="PROSITE" id="PS50977"/>
    </source>
</evidence>
<dbReference type="SUPFAM" id="SSF48498">
    <property type="entry name" value="Tetracyclin repressor-like, C-terminal domain"/>
    <property type="match status" value="1"/>
</dbReference>
<evidence type="ECO:0000256" key="1">
    <source>
        <dbReference type="ARBA" id="ARBA00023015"/>
    </source>
</evidence>
<sequence>MARNGEKTHKAIMDAAEELIMAQGYSATAIDQIIARAGITKGTFFYHFPTKVDLAHELAERYARRDTRQLAGKMEAAEQATPDPALQLLLFLEQFIDIAEQWTTPYPGCLFASFCYEAGLFEDRTTEVMRDSMLVWRTRIADKLRAAAARSEPRLPVDADSLADAVTVVFEGAFIVSRTLDDARIVAQQLRHLQNYLRLLFGLEAAAIERAA</sequence>
<proteinExistence type="predicted"/>
<dbReference type="PROSITE" id="PS50977">
    <property type="entry name" value="HTH_TETR_2"/>
    <property type="match status" value="1"/>
</dbReference>
<dbReference type="InterPro" id="IPR009057">
    <property type="entry name" value="Homeodomain-like_sf"/>
</dbReference>
<dbReference type="RefSeq" id="WP_189987959.1">
    <property type="nucleotide sequence ID" value="NZ_BMZS01000002.1"/>
</dbReference>
<dbReference type="SUPFAM" id="SSF46689">
    <property type="entry name" value="Homeodomain-like"/>
    <property type="match status" value="1"/>
</dbReference>
<evidence type="ECO:0000313" key="7">
    <source>
        <dbReference type="Proteomes" id="UP000630353"/>
    </source>
</evidence>
<dbReference type="Pfam" id="PF00440">
    <property type="entry name" value="TetR_N"/>
    <property type="match status" value="1"/>
</dbReference>
<dbReference type="Gene3D" id="1.10.357.10">
    <property type="entry name" value="Tetracycline Repressor, domain 2"/>
    <property type="match status" value="1"/>
</dbReference>
<name>A0A918XQQ9_9PROT</name>
<gene>
    <name evidence="6" type="primary">lmrA</name>
    <name evidence="6" type="ORF">GCM10017083_11400</name>
</gene>
<feature type="domain" description="HTH tetR-type" evidence="5">
    <location>
        <begin position="6"/>
        <end position="66"/>
    </location>
</feature>
<comment type="caution">
    <text evidence="6">The sequence shown here is derived from an EMBL/GenBank/DDBJ whole genome shotgun (WGS) entry which is preliminary data.</text>
</comment>
<organism evidence="6 7">
    <name type="scientific">Thalassobaculum fulvum</name>
    <dbReference type="NCBI Taxonomy" id="1633335"/>
    <lineage>
        <taxon>Bacteria</taxon>
        <taxon>Pseudomonadati</taxon>
        <taxon>Pseudomonadota</taxon>
        <taxon>Alphaproteobacteria</taxon>
        <taxon>Rhodospirillales</taxon>
        <taxon>Thalassobaculaceae</taxon>
        <taxon>Thalassobaculum</taxon>
    </lineage>
</organism>
<dbReference type="InterPro" id="IPR011075">
    <property type="entry name" value="TetR_C"/>
</dbReference>
<keyword evidence="2 4" id="KW-0238">DNA-binding</keyword>
<keyword evidence="7" id="KW-1185">Reference proteome</keyword>
<evidence type="ECO:0000256" key="3">
    <source>
        <dbReference type="ARBA" id="ARBA00023163"/>
    </source>
</evidence>
<dbReference type="PRINTS" id="PR00455">
    <property type="entry name" value="HTHTETR"/>
</dbReference>
<dbReference type="InterPro" id="IPR036271">
    <property type="entry name" value="Tet_transcr_reg_TetR-rel_C_sf"/>
</dbReference>
<dbReference type="GO" id="GO:0003677">
    <property type="term" value="F:DNA binding"/>
    <property type="evidence" value="ECO:0007669"/>
    <property type="project" value="UniProtKB-UniRule"/>
</dbReference>
<reference evidence="6" key="2">
    <citation type="submission" date="2020-09" db="EMBL/GenBank/DDBJ databases">
        <authorList>
            <person name="Sun Q."/>
            <person name="Kim S."/>
        </authorList>
    </citation>
    <scope>NUCLEOTIDE SEQUENCE</scope>
    <source>
        <strain evidence="6">KCTC 42651</strain>
    </source>
</reference>
<reference evidence="6" key="1">
    <citation type="journal article" date="2014" name="Int. J. Syst. Evol. Microbiol.">
        <title>Complete genome sequence of Corynebacterium casei LMG S-19264T (=DSM 44701T), isolated from a smear-ripened cheese.</title>
        <authorList>
            <consortium name="US DOE Joint Genome Institute (JGI-PGF)"/>
            <person name="Walter F."/>
            <person name="Albersmeier A."/>
            <person name="Kalinowski J."/>
            <person name="Ruckert C."/>
        </authorList>
    </citation>
    <scope>NUCLEOTIDE SEQUENCE</scope>
    <source>
        <strain evidence="6">KCTC 42651</strain>
    </source>
</reference>
<dbReference type="AlphaFoldDB" id="A0A918XQQ9"/>
<evidence type="ECO:0000256" key="2">
    <source>
        <dbReference type="ARBA" id="ARBA00023125"/>
    </source>
</evidence>
<evidence type="ECO:0000256" key="4">
    <source>
        <dbReference type="PROSITE-ProRule" id="PRU00335"/>
    </source>
</evidence>
<feature type="DNA-binding region" description="H-T-H motif" evidence="4">
    <location>
        <begin position="29"/>
        <end position="48"/>
    </location>
</feature>
<dbReference type="Proteomes" id="UP000630353">
    <property type="component" value="Unassembled WGS sequence"/>
</dbReference>
<keyword evidence="1" id="KW-0805">Transcription regulation</keyword>
<dbReference type="PANTHER" id="PTHR47506:SF6">
    <property type="entry name" value="HTH-TYPE TRANSCRIPTIONAL REPRESSOR NEMR"/>
    <property type="match status" value="1"/>
</dbReference>
<dbReference type="InterPro" id="IPR001647">
    <property type="entry name" value="HTH_TetR"/>
</dbReference>
<dbReference type="PANTHER" id="PTHR47506">
    <property type="entry name" value="TRANSCRIPTIONAL REGULATORY PROTEIN"/>
    <property type="match status" value="1"/>
</dbReference>